<evidence type="ECO:0000256" key="1">
    <source>
        <dbReference type="ARBA" id="ARBA00009250"/>
    </source>
</evidence>
<evidence type="ECO:0000313" key="5">
    <source>
        <dbReference type="EMBL" id="CAH3134317.1"/>
    </source>
</evidence>
<comment type="caution">
    <text evidence="5">The sequence shown here is derived from an EMBL/GenBank/DDBJ whole genome shotgun (WGS) entry which is preliminary data.</text>
</comment>
<gene>
    <name evidence="5" type="ORF">PLOB_00037312</name>
</gene>
<dbReference type="SUPFAM" id="SSF50978">
    <property type="entry name" value="WD40 repeat-like"/>
    <property type="match status" value="1"/>
</dbReference>
<accession>A0ABN8P599</accession>
<dbReference type="InterPro" id="IPR016534">
    <property type="entry name" value="VPS16"/>
</dbReference>
<feature type="domain" description="Vps16 C-terminal" evidence="3">
    <location>
        <begin position="543"/>
        <end position="673"/>
    </location>
</feature>
<dbReference type="InterPro" id="IPR006926">
    <property type="entry name" value="Vps16_N"/>
</dbReference>
<dbReference type="PANTHER" id="PTHR12811:SF0">
    <property type="entry name" value="VACUOLAR PROTEIN SORTING-ASSOCIATED PROTEIN 16 HOMOLOG"/>
    <property type="match status" value="1"/>
</dbReference>
<sequence>AQTKWWICCHQNFTHVALIRPWINYTDYTCYSFHSLSENNMAHVTVDWNPLGKVFYRKVELYSMEWQDAVDLSRFIVSAAPFGGPIALIRDDKHFARVQGSAINKPIIHIFSSAGKELATVKWDGGPIVQMGWSVTEDLLCVADDGTVMVYDIHGTNYQENLVNGTGNVAMLEQRCNHSKQYRNNVATPCCGLREKSWLRIRLNVRIFSRSKIRPVAFLTFSLLSLSGHLLILFNFQTVSFSAGAPVTSIIEMAISYNYEYLAMFTDTGLLWIGSADLQKVYCEFNTSCPSRPKQLTWCAMGAVICYWDDYLDVVGPTMDTIRYPLINKIILYDDQTSAVHLVQELDGVRIIGNETHELLQRVPAAKEQVFKIGSMEPGAMLFDASKEFEKKSARAEEYIRMIKERLPEAVQQCIHAAAGEHEPAIQRGLLRAASFGESFLTDMPPHAFVSMCRNLRVLNAVRDYMVGIPFILLPFIFCSCRLVLRRHYCLSIRICDYWKIPKGEGASGILGHLACYKVQQANVDDEEIARAINSKLGETPGISYSEIASKAVDCGRTHLAITLLDYEAKAADQVPLLMRMNKDDLALEKAIMSGDTDLVYMVVMHLKDNLTLGEFLMAIRYHPVALSLYIKYCKDQDRRTLVDLFYQDDQFMNSGNAFVQDSYSEKVSHKVACMLSCLGGDLVECCFIILFL</sequence>
<evidence type="ECO:0000313" key="6">
    <source>
        <dbReference type="Proteomes" id="UP001159405"/>
    </source>
</evidence>
<evidence type="ECO:0000256" key="2">
    <source>
        <dbReference type="ARBA" id="ARBA00017947"/>
    </source>
</evidence>
<evidence type="ECO:0000259" key="3">
    <source>
        <dbReference type="Pfam" id="PF04840"/>
    </source>
</evidence>
<proteinExistence type="inferred from homology"/>
<comment type="similarity">
    <text evidence="1">Belongs to the VPS16 family.</text>
</comment>
<feature type="non-terminal residue" evidence="5">
    <location>
        <position position="1"/>
    </location>
</feature>
<dbReference type="PANTHER" id="PTHR12811">
    <property type="entry name" value="VACUOLAR PROTEIN SORTING VPS16"/>
    <property type="match status" value="1"/>
</dbReference>
<feature type="domain" description="Vps16 N-terminal" evidence="4">
    <location>
        <begin position="45"/>
        <end position="450"/>
    </location>
</feature>
<dbReference type="InterPro" id="IPR036322">
    <property type="entry name" value="WD40_repeat_dom_sf"/>
</dbReference>
<evidence type="ECO:0000259" key="4">
    <source>
        <dbReference type="Pfam" id="PF04841"/>
    </source>
</evidence>
<name>A0ABN8P599_9CNID</name>
<reference evidence="5 6" key="1">
    <citation type="submission" date="2022-05" db="EMBL/GenBank/DDBJ databases">
        <authorList>
            <consortium name="Genoscope - CEA"/>
            <person name="William W."/>
        </authorList>
    </citation>
    <scope>NUCLEOTIDE SEQUENCE [LARGE SCALE GENOMIC DNA]</scope>
</reference>
<dbReference type="InterPro" id="IPR006925">
    <property type="entry name" value="Vps16_C"/>
</dbReference>
<dbReference type="Pfam" id="PF04841">
    <property type="entry name" value="Vps16_N"/>
    <property type="match status" value="1"/>
</dbReference>
<dbReference type="Pfam" id="PF04840">
    <property type="entry name" value="Vps16_C"/>
    <property type="match status" value="1"/>
</dbReference>
<keyword evidence="6" id="KW-1185">Reference proteome</keyword>
<dbReference type="EMBL" id="CALNXK010000054">
    <property type="protein sequence ID" value="CAH3134317.1"/>
    <property type="molecule type" value="Genomic_DNA"/>
</dbReference>
<organism evidence="5 6">
    <name type="scientific">Porites lobata</name>
    <dbReference type="NCBI Taxonomy" id="104759"/>
    <lineage>
        <taxon>Eukaryota</taxon>
        <taxon>Metazoa</taxon>
        <taxon>Cnidaria</taxon>
        <taxon>Anthozoa</taxon>
        <taxon>Hexacorallia</taxon>
        <taxon>Scleractinia</taxon>
        <taxon>Fungiina</taxon>
        <taxon>Poritidae</taxon>
        <taxon>Porites</taxon>
    </lineage>
</organism>
<dbReference type="Proteomes" id="UP001159405">
    <property type="component" value="Unassembled WGS sequence"/>
</dbReference>
<protein>
    <recommendedName>
        <fullName evidence="2">Vacuolar protein sorting-associated protein 16 homolog</fullName>
    </recommendedName>
</protein>
<dbReference type="PIRSF" id="PIRSF007949">
    <property type="entry name" value="VPS16"/>
    <property type="match status" value="1"/>
</dbReference>